<dbReference type="SUPFAM" id="SSF47473">
    <property type="entry name" value="EF-hand"/>
    <property type="match status" value="1"/>
</dbReference>
<gene>
    <name evidence="6" type="ORF">GCK32_016791</name>
</gene>
<comment type="caution">
    <text evidence="6">The sequence shown here is derived from an EMBL/GenBank/DDBJ whole genome shotgun (WGS) entry which is preliminary data.</text>
</comment>
<dbReference type="InterPro" id="IPR002048">
    <property type="entry name" value="EF_hand_dom"/>
</dbReference>
<evidence type="ECO:0000256" key="2">
    <source>
        <dbReference type="ARBA" id="ARBA00022737"/>
    </source>
</evidence>
<dbReference type="Pfam" id="PF13499">
    <property type="entry name" value="EF-hand_7"/>
    <property type="match status" value="1"/>
</dbReference>
<evidence type="ECO:0000259" key="5">
    <source>
        <dbReference type="PROSITE" id="PS50222"/>
    </source>
</evidence>
<dbReference type="InterPro" id="IPR018247">
    <property type="entry name" value="EF_Hand_1_Ca_BS"/>
</dbReference>
<keyword evidence="2" id="KW-0677">Repeat</keyword>
<dbReference type="Gene3D" id="1.10.238.10">
    <property type="entry name" value="EF-hand"/>
    <property type="match status" value="1"/>
</dbReference>
<proteinExistence type="predicted"/>
<dbReference type="InterPro" id="IPR011992">
    <property type="entry name" value="EF-hand-dom_pair"/>
</dbReference>
<keyword evidence="7" id="KW-1185">Reference proteome</keyword>
<keyword evidence="3" id="KW-0106">Calcium</keyword>
<protein>
    <submittedName>
        <fullName evidence="6">EF-hand domain-containing protein</fullName>
    </submittedName>
</protein>
<dbReference type="PROSITE" id="PS00018">
    <property type="entry name" value="EF_HAND_1"/>
    <property type="match status" value="2"/>
</dbReference>
<sequence length="132" mass="14968">MCSILMALLLFMLLAAPCLSKLSLHKFADKDAIRDEAHMKEHLKNKIETTATESEERRLFHWFLINDLNHDGNIDGLEIMKSVIHSHDPAAMEILSDDAVEEVVDDSLSSMDLDRNGLIDFAEYKKAVNLND</sequence>
<dbReference type="InterPro" id="IPR052110">
    <property type="entry name" value="MCFD2-like"/>
</dbReference>
<feature type="chain" id="PRO_5042845905" evidence="4">
    <location>
        <begin position="21"/>
        <end position="132"/>
    </location>
</feature>
<name>A0AAN8EUC0_TRICO</name>
<feature type="signal peptide" evidence="4">
    <location>
        <begin position="1"/>
        <end position="20"/>
    </location>
</feature>
<dbReference type="AlphaFoldDB" id="A0AAN8EUC0"/>
<dbReference type="Proteomes" id="UP001331761">
    <property type="component" value="Unassembled WGS sequence"/>
</dbReference>
<evidence type="ECO:0000313" key="7">
    <source>
        <dbReference type="Proteomes" id="UP001331761"/>
    </source>
</evidence>
<reference evidence="6 7" key="1">
    <citation type="submission" date="2019-10" db="EMBL/GenBank/DDBJ databases">
        <title>Assembly and Annotation for the nematode Trichostrongylus colubriformis.</title>
        <authorList>
            <person name="Martin J."/>
        </authorList>
    </citation>
    <scope>NUCLEOTIDE SEQUENCE [LARGE SCALE GENOMIC DNA]</scope>
    <source>
        <strain evidence="6">G859</strain>
        <tissue evidence="6">Whole worm</tissue>
    </source>
</reference>
<feature type="domain" description="EF-hand" evidence="5">
    <location>
        <begin position="99"/>
        <end position="132"/>
    </location>
</feature>
<evidence type="ECO:0000256" key="1">
    <source>
        <dbReference type="ARBA" id="ARBA00022729"/>
    </source>
</evidence>
<dbReference type="PROSITE" id="PS50222">
    <property type="entry name" value="EF_HAND_2"/>
    <property type="match status" value="1"/>
</dbReference>
<evidence type="ECO:0000256" key="3">
    <source>
        <dbReference type="ARBA" id="ARBA00022837"/>
    </source>
</evidence>
<dbReference type="EMBL" id="WIXE01023744">
    <property type="protein sequence ID" value="KAK5966202.1"/>
    <property type="molecule type" value="Genomic_DNA"/>
</dbReference>
<organism evidence="6 7">
    <name type="scientific">Trichostrongylus colubriformis</name>
    <name type="common">Black scour worm</name>
    <dbReference type="NCBI Taxonomy" id="6319"/>
    <lineage>
        <taxon>Eukaryota</taxon>
        <taxon>Metazoa</taxon>
        <taxon>Ecdysozoa</taxon>
        <taxon>Nematoda</taxon>
        <taxon>Chromadorea</taxon>
        <taxon>Rhabditida</taxon>
        <taxon>Rhabditina</taxon>
        <taxon>Rhabditomorpha</taxon>
        <taxon>Strongyloidea</taxon>
        <taxon>Trichostrongylidae</taxon>
        <taxon>Trichostrongylus</taxon>
    </lineage>
</organism>
<dbReference type="PANTHER" id="PTHR23104:SF17">
    <property type="entry name" value="EF-HAND DOMAIN-CONTAINING PROTEIN"/>
    <property type="match status" value="1"/>
</dbReference>
<dbReference type="PANTHER" id="PTHR23104">
    <property type="entry name" value="MULTIPLE COAGULATION FACTOR DEFICIENCY PROTEIN 2 NEURAL STEM CELL DERIVED NEURONAL SURVIVAL PROTEIN"/>
    <property type="match status" value="1"/>
</dbReference>
<keyword evidence="1 4" id="KW-0732">Signal</keyword>
<accession>A0AAN8EUC0</accession>
<dbReference type="GO" id="GO:0005509">
    <property type="term" value="F:calcium ion binding"/>
    <property type="evidence" value="ECO:0007669"/>
    <property type="project" value="InterPro"/>
</dbReference>
<evidence type="ECO:0000256" key="4">
    <source>
        <dbReference type="SAM" id="SignalP"/>
    </source>
</evidence>
<evidence type="ECO:0000313" key="6">
    <source>
        <dbReference type="EMBL" id="KAK5966202.1"/>
    </source>
</evidence>